<dbReference type="Proteomes" id="UP000813824">
    <property type="component" value="Unassembled WGS sequence"/>
</dbReference>
<keyword evidence="1" id="KW-0472">Membrane</keyword>
<accession>A0A8K0UP08</accession>
<dbReference type="EMBL" id="JAEVFJ010000014">
    <property type="protein sequence ID" value="KAH8100922.1"/>
    <property type="molecule type" value="Genomic_DNA"/>
</dbReference>
<keyword evidence="3" id="KW-1185">Reference proteome</keyword>
<dbReference type="AlphaFoldDB" id="A0A8K0UP08"/>
<keyword evidence="1" id="KW-0812">Transmembrane</keyword>
<comment type="caution">
    <text evidence="2">The sequence shown here is derived from an EMBL/GenBank/DDBJ whole genome shotgun (WGS) entry which is preliminary data.</text>
</comment>
<evidence type="ECO:0000313" key="3">
    <source>
        <dbReference type="Proteomes" id="UP000813824"/>
    </source>
</evidence>
<name>A0A8K0UP08_9AGAR</name>
<evidence type="ECO:0000256" key="1">
    <source>
        <dbReference type="SAM" id="Phobius"/>
    </source>
</evidence>
<feature type="transmembrane region" description="Helical" evidence="1">
    <location>
        <begin position="103"/>
        <end position="127"/>
    </location>
</feature>
<feature type="transmembrane region" description="Helical" evidence="1">
    <location>
        <begin position="133"/>
        <end position="155"/>
    </location>
</feature>
<proteinExistence type="predicted"/>
<sequence>MTTQLEERSVYSEAFEMSTGLATPTTAGSEAGILRINSVAGSSEPDASVNVQQLPPVDSGHQAWLFCFASFVLETLVWGFGFSYGIFQGYYTSNPPFNTASRIAIGAIGPTALAIEYGEGIILSFLYGRYPELLNPMMWCGLALAALSLFVSSFVESVSKLVEE</sequence>
<protein>
    <submittedName>
        <fullName evidence="2">Uncharacterized protein</fullName>
    </submittedName>
</protein>
<dbReference type="OrthoDB" id="3238768at2759"/>
<gene>
    <name evidence="2" type="ORF">BXZ70DRAFT_907080</name>
</gene>
<feature type="transmembrane region" description="Helical" evidence="1">
    <location>
        <begin position="63"/>
        <end position="91"/>
    </location>
</feature>
<organism evidence="2 3">
    <name type="scientific">Cristinia sonorae</name>
    <dbReference type="NCBI Taxonomy" id="1940300"/>
    <lineage>
        <taxon>Eukaryota</taxon>
        <taxon>Fungi</taxon>
        <taxon>Dikarya</taxon>
        <taxon>Basidiomycota</taxon>
        <taxon>Agaricomycotina</taxon>
        <taxon>Agaricomycetes</taxon>
        <taxon>Agaricomycetidae</taxon>
        <taxon>Agaricales</taxon>
        <taxon>Pleurotineae</taxon>
        <taxon>Stephanosporaceae</taxon>
        <taxon>Cristinia</taxon>
    </lineage>
</organism>
<keyword evidence="1" id="KW-1133">Transmembrane helix</keyword>
<reference evidence="2" key="1">
    <citation type="journal article" date="2021" name="New Phytol.">
        <title>Evolutionary innovations through gain and loss of genes in the ectomycorrhizal Boletales.</title>
        <authorList>
            <person name="Wu G."/>
            <person name="Miyauchi S."/>
            <person name="Morin E."/>
            <person name="Kuo A."/>
            <person name="Drula E."/>
            <person name="Varga T."/>
            <person name="Kohler A."/>
            <person name="Feng B."/>
            <person name="Cao Y."/>
            <person name="Lipzen A."/>
            <person name="Daum C."/>
            <person name="Hundley H."/>
            <person name="Pangilinan J."/>
            <person name="Johnson J."/>
            <person name="Barry K."/>
            <person name="LaButti K."/>
            <person name="Ng V."/>
            <person name="Ahrendt S."/>
            <person name="Min B."/>
            <person name="Choi I.G."/>
            <person name="Park H."/>
            <person name="Plett J.M."/>
            <person name="Magnuson J."/>
            <person name="Spatafora J.W."/>
            <person name="Nagy L.G."/>
            <person name="Henrissat B."/>
            <person name="Grigoriev I.V."/>
            <person name="Yang Z.L."/>
            <person name="Xu J."/>
            <person name="Martin F.M."/>
        </authorList>
    </citation>
    <scope>NUCLEOTIDE SEQUENCE</scope>
    <source>
        <strain evidence="2">KKN 215</strain>
    </source>
</reference>
<evidence type="ECO:0000313" key="2">
    <source>
        <dbReference type="EMBL" id="KAH8100922.1"/>
    </source>
</evidence>